<dbReference type="Pfam" id="PF02562">
    <property type="entry name" value="PhoH"/>
    <property type="match status" value="1"/>
</dbReference>
<dbReference type="STRING" id="1434232.MAIT1_02926"/>
<evidence type="ECO:0000259" key="7">
    <source>
        <dbReference type="Pfam" id="PF02562"/>
    </source>
</evidence>
<evidence type="ECO:0000256" key="6">
    <source>
        <dbReference type="ARBA" id="ARBA00039970"/>
    </source>
</evidence>
<dbReference type="InterPro" id="IPR027417">
    <property type="entry name" value="P-loop_NTPase"/>
</dbReference>
<protein>
    <recommendedName>
        <fullName evidence="6">PhoH-like protein</fullName>
    </recommendedName>
</protein>
<evidence type="ECO:0000313" key="8">
    <source>
        <dbReference type="EMBL" id="OSM04831.1"/>
    </source>
</evidence>
<comment type="subcellular location">
    <subcellularLocation>
        <location evidence="1">Cytoplasm</location>
    </subcellularLocation>
</comment>
<keyword evidence="3" id="KW-0963">Cytoplasm</keyword>
<keyword evidence="5" id="KW-0067">ATP-binding</keyword>
<dbReference type="OrthoDB" id="9805148at2"/>
<organism evidence="8 9">
    <name type="scientific">Magnetofaba australis IT-1</name>
    <dbReference type="NCBI Taxonomy" id="1434232"/>
    <lineage>
        <taxon>Bacteria</taxon>
        <taxon>Pseudomonadati</taxon>
        <taxon>Pseudomonadota</taxon>
        <taxon>Magnetococcia</taxon>
        <taxon>Magnetococcales</taxon>
        <taxon>Magnetococcaceae</taxon>
        <taxon>Magnetofaba</taxon>
    </lineage>
</organism>
<dbReference type="Gene3D" id="3.40.50.300">
    <property type="entry name" value="P-loop containing nucleotide triphosphate hydrolases"/>
    <property type="match status" value="1"/>
</dbReference>
<keyword evidence="4" id="KW-0547">Nucleotide-binding</keyword>
<feature type="domain" description="PhoH-like protein" evidence="7">
    <location>
        <begin position="111"/>
        <end position="314"/>
    </location>
</feature>
<reference evidence="8 9" key="1">
    <citation type="journal article" date="2016" name="BMC Genomics">
        <title>Combined genomic and structural analyses of a cultured magnetotactic bacterium reveals its niche adaptation to a dynamic environment.</title>
        <authorList>
            <person name="Araujo A.C."/>
            <person name="Morillo V."/>
            <person name="Cypriano J."/>
            <person name="Teixeira L.C."/>
            <person name="Leao P."/>
            <person name="Lyra S."/>
            <person name="Almeida L.G."/>
            <person name="Bazylinski D.A."/>
            <person name="Vasconcellos A.T."/>
            <person name="Abreu F."/>
            <person name="Lins U."/>
        </authorList>
    </citation>
    <scope>NUCLEOTIDE SEQUENCE [LARGE SCALE GENOMIC DNA]</scope>
    <source>
        <strain evidence="8 9">IT-1</strain>
    </source>
</reference>
<name>A0A1Y2K579_9PROT</name>
<dbReference type="EMBL" id="LVJN01000018">
    <property type="protein sequence ID" value="OSM04831.1"/>
    <property type="molecule type" value="Genomic_DNA"/>
</dbReference>
<dbReference type="InterPro" id="IPR003714">
    <property type="entry name" value="PhoH"/>
</dbReference>
<comment type="similarity">
    <text evidence="2">Belongs to the PhoH family.</text>
</comment>
<proteinExistence type="inferred from homology"/>
<dbReference type="InterPro" id="IPR051451">
    <property type="entry name" value="PhoH2-like"/>
</dbReference>
<evidence type="ECO:0000256" key="4">
    <source>
        <dbReference type="ARBA" id="ARBA00022741"/>
    </source>
</evidence>
<dbReference type="GO" id="GO:0005829">
    <property type="term" value="C:cytosol"/>
    <property type="evidence" value="ECO:0007669"/>
    <property type="project" value="TreeGrafter"/>
</dbReference>
<dbReference type="SUPFAM" id="SSF52540">
    <property type="entry name" value="P-loop containing nucleoside triphosphate hydrolases"/>
    <property type="match status" value="1"/>
</dbReference>
<dbReference type="FunFam" id="3.40.50.300:FF:000013">
    <property type="entry name" value="PhoH family ATPase"/>
    <property type="match status" value="1"/>
</dbReference>
<dbReference type="PANTHER" id="PTHR30473">
    <property type="entry name" value="PROTEIN PHOH"/>
    <property type="match status" value="1"/>
</dbReference>
<evidence type="ECO:0000313" key="9">
    <source>
        <dbReference type="Proteomes" id="UP000194003"/>
    </source>
</evidence>
<dbReference type="PANTHER" id="PTHR30473:SF1">
    <property type="entry name" value="PHOH-LIKE PROTEIN"/>
    <property type="match status" value="1"/>
</dbReference>
<comment type="caution">
    <text evidence="8">The sequence shown here is derived from an EMBL/GenBank/DDBJ whole genome shotgun (WGS) entry which is preliminary data.</text>
</comment>
<sequence length="328" mass="35566">MAKQPHSEKLSFPDNGLAIVLFGEADAHLRLIEHQLGVVISPRGNALALTGRKSAIKKTRQLLTELYAMLERGETVDLHRVEDGLKAMTEETDLGDVYASELLIKTPKRNIYPRNARQAAYIESILTADMTFAIGPAGTGKTYLAVAAAVSAYLEGRVGRIILTRPAVEAGERLGFLPGDLQAKVDPYLRPLYDALYDMLGGEKVEKLTAQGVLEIAPLAYMRGRTLEEAFIILDEGQNTTPEQMKMFLTRLGEGSKMVISGDVTQIDLPAGQMSGLVQALAVLKGVKDIRTAVFTARDVVRHGLVEKIVRAYEADSSSSRSGKGGKG</sequence>
<dbReference type="GO" id="GO:0005524">
    <property type="term" value="F:ATP binding"/>
    <property type="evidence" value="ECO:0007669"/>
    <property type="project" value="UniProtKB-KW"/>
</dbReference>
<evidence type="ECO:0000256" key="2">
    <source>
        <dbReference type="ARBA" id="ARBA00010393"/>
    </source>
</evidence>
<evidence type="ECO:0000256" key="5">
    <source>
        <dbReference type="ARBA" id="ARBA00022840"/>
    </source>
</evidence>
<evidence type="ECO:0000256" key="3">
    <source>
        <dbReference type="ARBA" id="ARBA00022490"/>
    </source>
</evidence>
<accession>A0A1Y2K579</accession>
<evidence type="ECO:0000256" key="1">
    <source>
        <dbReference type="ARBA" id="ARBA00004496"/>
    </source>
</evidence>
<keyword evidence="9" id="KW-1185">Reference proteome</keyword>
<dbReference type="Proteomes" id="UP000194003">
    <property type="component" value="Unassembled WGS sequence"/>
</dbReference>
<dbReference type="AlphaFoldDB" id="A0A1Y2K579"/>
<gene>
    <name evidence="8" type="ORF">MAIT1_02926</name>
</gene>